<sequence>MDLRSAPSGISRLSRRGQRKNAMSQCLSQSFRYPTPREGKLINDPIHGHITIDPFCMSVIDTPEFQRLRDLKQLGTSYFVFPGASHNRFEHSLGVGHLAGSLCERFQRDQPELELTDQDVQRVRLAGFAHDLGHGPFSHCFDGEFLPRIFPGRKFSHEDMSCRIFEHLVDQNGIDLDREDINFIKEAITGKQSVFFLFFTFLFLSVHSRPNDLIFHILLVFDADPTLGGCRPTGPRGFLYEIVSNSRNSVDVDKPNPCMSYPCVLCTLPLMSMSRVIGGEICYPAKEAYNVYEMFHTRYSLFKQIYSHRAAKQIEYMITDALEKANPVLHIAERVDDVDEFLKLTDTIVREIENSSDPGLAESQRILSDLRHRRLYKYAYEVLLPSGSGLPKDPRELERYIAGCSEGRLTERDLIVHRMPINYAHKDRNPVDSIHFFQSRAPNESFTIKKDLVSLLIPDKFEEVVVRIDAARQSLLAYVRGARLSDSIMSPKSQHRVPGPIKRAASDPRRVFITPVAATAHAAALTTAATAADSAPSDPERSAPRRRARLADPTDDDAWCVPGSPLGPLTLPPRRVDIAPQQLDSPNPPPAIRAGTPPRVAELAGGGAAAAATCASPEIMAPRRALSTMAPTRAPTAVEQVAPFFFFSTRIGDDMFVFQPRELGEGKCVLEIFRSKEQAGKNIQKTDFVGLLPSLFECFPPEPLLEASSFPLQTYIQLLSLSHLIRTRVRGTLRELSFEDPDHLAATPTTDALAALVGPCKGLVKLSLPDCDLFRDAGIDGWCGNSPEATYAGWVDEAFCGHNQLAVLEHLPMTRGYEPAVERILGHLPGLGELHIGRWATHVSARSLAALARCCPGLQVLRADQTSFEESDFTALAPLAGSLRQFCSHEAKPPANRDAFLSSLTSVSRLRLCCCNSPAFLRPIAAHLTRLRLICSGDIEPAHLPGARLERLSLIFHNKNFSASLAALLAANQATLRCLTLVVDEASSPLLIGALQALPHLTRLRLQVIYPDADGLLSALPPDLLSRLERLIVTISGRPESHPVRITSATLRCLRLHAALGPASALTLDCPALVDLTLPHLATGRQPVAIRCPRLRVIRGLTEKHNLDNAMPMPDLEVVAGDPEEGEDPNPPWLAKILAGSPRLRELSAVRLSQPDLLAKVCASKSLVRIDLALFVTDLPNPIGLRFLRQLEHLELLTCRDEDRDEPIHLRVEAPGLKSLSLLEDPDTDPVRVHLKLRGCPSLGVLSFGEEVHLRSFDMDAAPVLRSLCLGQTNKAASLLDCLARHGTQLRHVTVGRFEVSAPGWRQLVAALSRLPRLASLDLCSDYSPFDLPLACPKLRALHLSGEEPRKMVLTCPLLEVLTGRFSLPGEPAVFAVPAPNLRRFEGEP</sequence>
<dbReference type="Gene3D" id="3.30.70.2760">
    <property type="match status" value="1"/>
</dbReference>
<dbReference type="Pfam" id="PF01966">
    <property type="entry name" value="HD"/>
    <property type="match status" value="1"/>
</dbReference>
<dbReference type="Gene3D" id="1.10.3210.10">
    <property type="entry name" value="Hypothetical protein af1432"/>
    <property type="match status" value="1"/>
</dbReference>
<dbReference type="Proteomes" id="UP001141327">
    <property type="component" value="Unassembled WGS sequence"/>
</dbReference>
<dbReference type="SMART" id="SM00471">
    <property type="entry name" value="HDc"/>
    <property type="match status" value="1"/>
</dbReference>
<dbReference type="PANTHER" id="PTHR11373">
    <property type="entry name" value="DEOXYNUCLEOSIDE TRIPHOSPHATE TRIPHOSPHOHYDROLASE"/>
    <property type="match status" value="1"/>
</dbReference>
<name>A0ABQ8UY94_9EUKA</name>
<dbReference type="InterPro" id="IPR032675">
    <property type="entry name" value="LRR_dom_sf"/>
</dbReference>
<dbReference type="Gene3D" id="3.80.10.10">
    <property type="entry name" value="Ribonuclease Inhibitor"/>
    <property type="match status" value="2"/>
</dbReference>
<feature type="compositionally biased region" description="Low complexity" evidence="1">
    <location>
        <begin position="562"/>
        <end position="573"/>
    </location>
</feature>
<keyword evidence="4" id="KW-1185">Reference proteome</keyword>
<dbReference type="EMBL" id="JAPMOS010000002">
    <property type="protein sequence ID" value="KAJ4462545.1"/>
    <property type="molecule type" value="Genomic_DNA"/>
</dbReference>
<accession>A0ABQ8UY94</accession>
<feature type="region of interest" description="Disordered" evidence="1">
    <location>
        <begin position="527"/>
        <end position="574"/>
    </location>
</feature>
<reference evidence="3" key="1">
    <citation type="journal article" date="2022" name="bioRxiv">
        <title>Genomics of Preaxostyla Flagellates Illuminates Evolutionary Transitions and the Path Towards Mitochondrial Loss.</title>
        <authorList>
            <person name="Novak L.V.F."/>
            <person name="Treitli S.C."/>
            <person name="Pyrih J."/>
            <person name="Halakuc P."/>
            <person name="Pipaliya S.V."/>
            <person name="Vacek V."/>
            <person name="Brzon O."/>
            <person name="Soukal P."/>
            <person name="Eme L."/>
            <person name="Dacks J.B."/>
            <person name="Karnkowska A."/>
            <person name="Elias M."/>
            <person name="Hampl V."/>
        </authorList>
    </citation>
    <scope>NUCLEOTIDE SEQUENCE</scope>
    <source>
        <strain evidence="3">RCP-MX</strain>
    </source>
</reference>
<dbReference type="SUPFAM" id="SSF52058">
    <property type="entry name" value="L domain-like"/>
    <property type="match status" value="1"/>
</dbReference>
<dbReference type="CDD" id="cd00077">
    <property type="entry name" value="HDc"/>
    <property type="match status" value="1"/>
</dbReference>
<dbReference type="InterPro" id="IPR006674">
    <property type="entry name" value="HD_domain"/>
</dbReference>
<protein>
    <submittedName>
        <fullName evidence="3">Deoxynucleoside triphosphate triphosphohydrolase SAMHD1</fullName>
    </submittedName>
</protein>
<organism evidence="3 4">
    <name type="scientific">Paratrimastix pyriformis</name>
    <dbReference type="NCBI Taxonomy" id="342808"/>
    <lineage>
        <taxon>Eukaryota</taxon>
        <taxon>Metamonada</taxon>
        <taxon>Preaxostyla</taxon>
        <taxon>Paratrimastigidae</taxon>
        <taxon>Paratrimastix</taxon>
    </lineage>
</organism>
<dbReference type="PANTHER" id="PTHR11373:SF4">
    <property type="entry name" value="DEOXYNUCLEOSIDE TRIPHOSPHATE TRIPHOSPHOHYDROLASE SAMHD1"/>
    <property type="match status" value="1"/>
</dbReference>
<evidence type="ECO:0000313" key="4">
    <source>
        <dbReference type="Proteomes" id="UP001141327"/>
    </source>
</evidence>
<evidence type="ECO:0000313" key="3">
    <source>
        <dbReference type="EMBL" id="KAJ4462545.1"/>
    </source>
</evidence>
<feature type="region of interest" description="Disordered" evidence="1">
    <location>
        <begin position="1"/>
        <end position="29"/>
    </location>
</feature>
<comment type="caution">
    <text evidence="3">The sequence shown here is derived from an EMBL/GenBank/DDBJ whole genome shotgun (WGS) entry which is preliminary data.</text>
</comment>
<proteinExistence type="predicted"/>
<evidence type="ECO:0000256" key="1">
    <source>
        <dbReference type="SAM" id="MobiDB-lite"/>
    </source>
</evidence>
<evidence type="ECO:0000259" key="2">
    <source>
        <dbReference type="SMART" id="SM00471"/>
    </source>
</evidence>
<dbReference type="SUPFAM" id="SSF109604">
    <property type="entry name" value="HD-domain/PDEase-like"/>
    <property type="match status" value="1"/>
</dbReference>
<gene>
    <name evidence="3" type="ORF">PAPYR_517</name>
</gene>
<dbReference type="InterPro" id="IPR050135">
    <property type="entry name" value="dGTPase-like"/>
</dbReference>
<dbReference type="InterPro" id="IPR003607">
    <property type="entry name" value="HD/PDEase_dom"/>
</dbReference>
<feature type="domain" description="HD/PDEase" evidence="2">
    <location>
        <begin position="84"/>
        <end position="235"/>
    </location>
</feature>